<dbReference type="PANTHER" id="PTHR11042">
    <property type="entry name" value="EUKARYOTIC TRANSLATION INITIATION FACTOR 2-ALPHA KINASE EIF2-ALPHA KINASE -RELATED"/>
    <property type="match status" value="1"/>
</dbReference>
<feature type="domain" description="Protein kinase" evidence="6">
    <location>
        <begin position="1"/>
        <end position="74"/>
    </location>
</feature>
<name>A0ABR2H2X3_9EUKA</name>
<proteinExistence type="inferred from homology"/>
<evidence type="ECO:0000313" key="7">
    <source>
        <dbReference type="EMBL" id="KAK8840198.1"/>
    </source>
</evidence>
<keyword evidence="1" id="KW-0808">Transferase</keyword>
<evidence type="ECO:0000256" key="2">
    <source>
        <dbReference type="ARBA" id="ARBA00022741"/>
    </source>
</evidence>
<organism evidence="7 8">
    <name type="scientific">Tritrichomonas musculus</name>
    <dbReference type="NCBI Taxonomy" id="1915356"/>
    <lineage>
        <taxon>Eukaryota</taxon>
        <taxon>Metamonada</taxon>
        <taxon>Parabasalia</taxon>
        <taxon>Tritrichomonadida</taxon>
        <taxon>Tritrichomonadidae</taxon>
        <taxon>Tritrichomonas</taxon>
    </lineage>
</organism>
<dbReference type="SUPFAM" id="SSF56112">
    <property type="entry name" value="Protein kinase-like (PK-like)"/>
    <property type="match status" value="1"/>
</dbReference>
<sequence length="74" mass="8594">MTFVIELCNGSLQDMWTLETTSMAPYEWNSTLKLIYLYGIASGMTYLHANNIVHRDLKPGNILLDDYLFKARNY</sequence>
<dbReference type="GO" id="GO:0016301">
    <property type="term" value="F:kinase activity"/>
    <property type="evidence" value="ECO:0007669"/>
    <property type="project" value="UniProtKB-KW"/>
</dbReference>
<keyword evidence="2" id="KW-0547">Nucleotide-binding</keyword>
<dbReference type="EMBL" id="JAPFFF010000048">
    <property type="protein sequence ID" value="KAK8840198.1"/>
    <property type="molecule type" value="Genomic_DNA"/>
</dbReference>
<keyword evidence="3 7" id="KW-0418">Kinase</keyword>
<reference evidence="7 8" key="1">
    <citation type="submission" date="2024-04" db="EMBL/GenBank/DDBJ databases">
        <title>Tritrichomonas musculus Genome.</title>
        <authorList>
            <person name="Alves-Ferreira E."/>
            <person name="Grigg M."/>
            <person name="Lorenzi H."/>
            <person name="Galac M."/>
        </authorList>
    </citation>
    <scope>NUCLEOTIDE SEQUENCE [LARGE SCALE GENOMIC DNA]</scope>
    <source>
        <strain evidence="7 8">EAF2021</strain>
    </source>
</reference>
<accession>A0ABR2H2X3</accession>
<gene>
    <name evidence="7" type="ORF">M9Y10_031142</name>
</gene>
<evidence type="ECO:0000256" key="3">
    <source>
        <dbReference type="ARBA" id="ARBA00022777"/>
    </source>
</evidence>
<dbReference type="InterPro" id="IPR011009">
    <property type="entry name" value="Kinase-like_dom_sf"/>
</dbReference>
<evidence type="ECO:0000313" key="8">
    <source>
        <dbReference type="Proteomes" id="UP001470230"/>
    </source>
</evidence>
<dbReference type="Pfam" id="PF00069">
    <property type="entry name" value="Pkinase"/>
    <property type="match status" value="1"/>
</dbReference>
<dbReference type="PROSITE" id="PS00108">
    <property type="entry name" value="PROTEIN_KINASE_ST"/>
    <property type="match status" value="1"/>
</dbReference>
<dbReference type="InterPro" id="IPR008271">
    <property type="entry name" value="Ser/Thr_kinase_AS"/>
</dbReference>
<evidence type="ECO:0000259" key="6">
    <source>
        <dbReference type="PROSITE" id="PS50011"/>
    </source>
</evidence>
<keyword evidence="4" id="KW-0067">ATP-binding</keyword>
<evidence type="ECO:0000256" key="4">
    <source>
        <dbReference type="ARBA" id="ARBA00022840"/>
    </source>
</evidence>
<dbReference type="InterPro" id="IPR000719">
    <property type="entry name" value="Prot_kinase_dom"/>
</dbReference>
<comment type="caution">
    <text evidence="7">The sequence shown here is derived from an EMBL/GenBank/DDBJ whole genome shotgun (WGS) entry which is preliminary data.</text>
</comment>
<dbReference type="Proteomes" id="UP001470230">
    <property type="component" value="Unassembled WGS sequence"/>
</dbReference>
<evidence type="ECO:0000256" key="1">
    <source>
        <dbReference type="ARBA" id="ARBA00022679"/>
    </source>
</evidence>
<protein>
    <submittedName>
        <fullName evidence="7">Spindle assembly checkpoint kinase</fullName>
    </submittedName>
</protein>
<dbReference type="InterPro" id="IPR050339">
    <property type="entry name" value="CC_SR_Kinase"/>
</dbReference>
<evidence type="ECO:0000256" key="5">
    <source>
        <dbReference type="ARBA" id="ARBA00037982"/>
    </source>
</evidence>
<keyword evidence="8" id="KW-1185">Reference proteome</keyword>
<comment type="similarity">
    <text evidence="5">Belongs to the protein kinase superfamily. Ser/Thr protein kinase family. GCN2 subfamily.</text>
</comment>
<dbReference type="PROSITE" id="PS50011">
    <property type="entry name" value="PROTEIN_KINASE_DOM"/>
    <property type="match status" value="1"/>
</dbReference>
<dbReference type="Gene3D" id="1.10.510.10">
    <property type="entry name" value="Transferase(Phosphotransferase) domain 1"/>
    <property type="match status" value="1"/>
</dbReference>